<feature type="domain" description="YdbS-like PH" evidence="3">
    <location>
        <begin position="399"/>
        <end position="475"/>
    </location>
</feature>
<accession>A0A3N1HLJ2</accession>
<dbReference type="RefSeq" id="WP_199720101.1">
    <property type="nucleotide sequence ID" value="NZ_RJKN01000004.1"/>
</dbReference>
<gene>
    <name evidence="4" type="ORF">EDC03_1922</name>
</gene>
<dbReference type="PANTHER" id="PTHR34473">
    <property type="entry name" value="UPF0699 TRANSMEMBRANE PROTEIN YDBS"/>
    <property type="match status" value="1"/>
</dbReference>
<sequence length="585" mass="60918">MTTPDPVPRPAPDPAPGDPRGAGPVEEAPEADGTWKRMHPVTPLVRGWAVLAVLLFFVVQQGGGDLLPFGGDGGEPPREYVGVALLVQLGLLAVGAFLIAVWSYVTWRVTRFRVGDEVVELRTGVLNRQHRRVRLDRLQAVDVVQPLVARLTGLSELKLEVAGGSGSDVSLAYLRSAEAQRLRRTLLARAAGVRVEEGQEAPEAPEREVLQVPVDRLVGSMLRSGWTVAVALVVVAAVVAVVATGSPGFLVGGLPAAFGVAAGLWGSFSRGFGFRIAASPDGLRLRHGLTETRAQTVPPGRVQAIRLSQPFLWRGPDWWTMQMDVAGYASASSEDAGKATVLLPVGTREEAVRVLSLVVPDPGVDDAAAVLGAGLTGTGTAAGWVDAPRSSRWLDPVAWRRNGFRVTRTALLCRRGRLTRQLDVVPHERTQSLSLEQGPLQRRLGVATVVAHATPGPVTPRVDHLAAPAAAALLAEQSHRAATARRSAGPERWMTALAAEQGAGTQDPSVGGAPAPAAAEEPAGPSAPDAAAATTAPGGAAPGSAPAPDLDAGATSPAVDPSLERPGDHDGWARPDGRPGTPEGP</sequence>
<dbReference type="Proteomes" id="UP000276232">
    <property type="component" value="Unassembled WGS sequence"/>
</dbReference>
<keyword evidence="2" id="KW-1133">Transmembrane helix</keyword>
<comment type="caution">
    <text evidence="4">The sequence shown here is derived from an EMBL/GenBank/DDBJ whole genome shotgun (WGS) entry which is preliminary data.</text>
</comment>
<keyword evidence="2" id="KW-0472">Membrane</keyword>
<dbReference type="InParanoid" id="A0A3N1HLJ2"/>
<feature type="compositionally biased region" description="Pro residues" evidence="1">
    <location>
        <begin position="1"/>
        <end position="17"/>
    </location>
</feature>
<feature type="transmembrane region" description="Helical" evidence="2">
    <location>
        <begin position="44"/>
        <end position="63"/>
    </location>
</feature>
<keyword evidence="2" id="KW-0812">Transmembrane</keyword>
<reference evidence="4 5" key="1">
    <citation type="journal article" date="2015" name="Stand. Genomic Sci.">
        <title>Genomic Encyclopedia of Bacterial and Archaeal Type Strains, Phase III: the genomes of soil and plant-associated and newly described type strains.</title>
        <authorList>
            <person name="Whitman W.B."/>
            <person name="Woyke T."/>
            <person name="Klenk H.P."/>
            <person name="Zhou Y."/>
            <person name="Lilburn T.G."/>
            <person name="Beck B.J."/>
            <person name="De Vos P."/>
            <person name="Vandamme P."/>
            <person name="Eisen J.A."/>
            <person name="Garrity G."/>
            <person name="Hugenholtz P."/>
            <person name="Kyrpides N.C."/>
        </authorList>
    </citation>
    <scope>NUCLEOTIDE SEQUENCE [LARGE SCALE GENOMIC DNA]</scope>
    <source>
        <strain evidence="4 5">CECT 7306</strain>
    </source>
</reference>
<feature type="transmembrane region" description="Helical" evidence="2">
    <location>
        <begin position="225"/>
        <end position="243"/>
    </location>
</feature>
<evidence type="ECO:0000313" key="4">
    <source>
        <dbReference type="EMBL" id="ROP43319.1"/>
    </source>
</evidence>
<feature type="compositionally biased region" description="Basic and acidic residues" evidence="1">
    <location>
        <begin position="562"/>
        <end position="577"/>
    </location>
</feature>
<feature type="domain" description="YdbS-like PH" evidence="3">
    <location>
        <begin position="273"/>
        <end position="341"/>
    </location>
</feature>
<name>A0A3N1HLJ2_9ACTN</name>
<evidence type="ECO:0000256" key="2">
    <source>
        <dbReference type="SAM" id="Phobius"/>
    </source>
</evidence>
<feature type="transmembrane region" description="Helical" evidence="2">
    <location>
        <begin position="83"/>
        <end position="105"/>
    </location>
</feature>
<evidence type="ECO:0000259" key="3">
    <source>
        <dbReference type="Pfam" id="PF03703"/>
    </source>
</evidence>
<dbReference type="AlphaFoldDB" id="A0A3N1HLJ2"/>
<evidence type="ECO:0000256" key="1">
    <source>
        <dbReference type="SAM" id="MobiDB-lite"/>
    </source>
</evidence>
<dbReference type="PANTHER" id="PTHR34473:SF2">
    <property type="entry name" value="UPF0699 TRANSMEMBRANE PROTEIN YDBT"/>
    <property type="match status" value="1"/>
</dbReference>
<dbReference type="EMBL" id="RJKN01000004">
    <property type="protein sequence ID" value="ROP43319.1"/>
    <property type="molecule type" value="Genomic_DNA"/>
</dbReference>
<proteinExistence type="predicted"/>
<feature type="compositionally biased region" description="Low complexity" evidence="1">
    <location>
        <begin position="511"/>
        <end position="554"/>
    </location>
</feature>
<evidence type="ECO:0000313" key="5">
    <source>
        <dbReference type="Proteomes" id="UP000276232"/>
    </source>
</evidence>
<feature type="region of interest" description="Disordered" evidence="1">
    <location>
        <begin position="501"/>
        <end position="585"/>
    </location>
</feature>
<keyword evidence="5" id="KW-1185">Reference proteome</keyword>
<dbReference type="InterPro" id="IPR005182">
    <property type="entry name" value="YdbS-like_PH"/>
</dbReference>
<protein>
    <submittedName>
        <fullName evidence="4">Putative membrane protein</fullName>
    </submittedName>
</protein>
<feature type="region of interest" description="Disordered" evidence="1">
    <location>
        <begin position="1"/>
        <end position="34"/>
    </location>
</feature>
<feature type="domain" description="YdbS-like PH" evidence="3">
    <location>
        <begin position="107"/>
        <end position="186"/>
    </location>
</feature>
<dbReference type="Pfam" id="PF03703">
    <property type="entry name" value="bPH_2"/>
    <property type="match status" value="3"/>
</dbReference>
<organism evidence="4 5">
    <name type="scientific">Pseudokineococcus lusitanus</name>
    <dbReference type="NCBI Taxonomy" id="763993"/>
    <lineage>
        <taxon>Bacteria</taxon>
        <taxon>Bacillati</taxon>
        <taxon>Actinomycetota</taxon>
        <taxon>Actinomycetes</taxon>
        <taxon>Kineosporiales</taxon>
        <taxon>Kineosporiaceae</taxon>
        <taxon>Pseudokineococcus</taxon>
    </lineage>
</organism>